<proteinExistence type="predicted"/>
<evidence type="ECO:0000313" key="3">
    <source>
        <dbReference type="Proteomes" id="UP000008915"/>
    </source>
</evidence>
<dbReference type="KEGG" id="tmr:Tmar_0821"/>
<sequence length="240" mass="24365">MLPPRDPTPDAPPDGGEERGAPRVGAGLPVMPAPPGEGRPAGADQINRAGAVQGRDAAGGPGEAPKDVPPARPGGGEPPMRLQLVGTRSGPHSHLGGLAAILVDGDQAQVAPGALHAKSPVEQGVRWVDDPAQVPHGRQYWVVWIAQGGGAGRGIRGAVASPMWIDREAMVGYKHLAGHVNDMSRAMKGVVDLGGLTAAQRKAVGEAIRARAPQVWEATDPAVRAQLGGEAGEAPAGQPG</sequence>
<organism evidence="2 3">
    <name type="scientific">Thermaerobacter marianensis (strain ATCC 700841 / DSM 12885 / JCM 10246 / 7p75a)</name>
    <dbReference type="NCBI Taxonomy" id="644966"/>
    <lineage>
        <taxon>Bacteria</taxon>
        <taxon>Bacillati</taxon>
        <taxon>Bacillota</taxon>
        <taxon>Clostridia</taxon>
        <taxon>Eubacteriales</taxon>
        <taxon>Clostridiales Family XVII. Incertae Sedis</taxon>
        <taxon>Thermaerobacter</taxon>
    </lineage>
</organism>
<feature type="region of interest" description="Disordered" evidence="1">
    <location>
        <begin position="1"/>
        <end position="80"/>
    </location>
</feature>
<keyword evidence="3" id="KW-1185">Reference proteome</keyword>
<evidence type="ECO:0008006" key="4">
    <source>
        <dbReference type="Google" id="ProtNLM"/>
    </source>
</evidence>
<protein>
    <recommendedName>
        <fullName evidence="4">YwhD family protein</fullName>
    </recommendedName>
</protein>
<name>E6SIN0_THEM7</name>
<dbReference type="STRING" id="644966.Tmar_0821"/>
<dbReference type="EMBL" id="CP002344">
    <property type="protein sequence ID" value="ADU50936.1"/>
    <property type="molecule type" value="Genomic_DNA"/>
</dbReference>
<reference evidence="2 3" key="1">
    <citation type="journal article" date="2010" name="Stand. Genomic Sci.">
        <title>Complete genome sequence of Thermaerobacter marianensis type strain (7p75a).</title>
        <authorList>
            <person name="Han C."/>
            <person name="Gu W."/>
            <person name="Zhang X."/>
            <person name="Lapidus A."/>
            <person name="Nolan M."/>
            <person name="Copeland A."/>
            <person name="Lucas S."/>
            <person name="Del Rio T.G."/>
            <person name="Tice H."/>
            <person name="Cheng J.F."/>
            <person name="Tapia R."/>
            <person name="Goodwin L."/>
            <person name="Pitluck S."/>
            <person name="Pagani I."/>
            <person name="Ivanova N."/>
            <person name="Mavromatis K."/>
            <person name="Mikhailova N."/>
            <person name="Pati A."/>
            <person name="Chen A."/>
            <person name="Palaniappan K."/>
            <person name="Land M."/>
            <person name="Hauser L."/>
            <person name="Chang Y.J."/>
            <person name="Jeffries C.D."/>
            <person name="Schneider S."/>
            <person name="Rohde M."/>
            <person name="Goker M."/>
            <person name="Pukall R."/>
            <person name="Woyke T."/>
            <person name="Bristow J."/>
            <person name="Eisen J.A."/>
            <person name="Markowitz V."/>
            <person name="Hugenholtz P."/>
            <person name="Kyrpides N.C."/>
            <person name="Klenk H.P."/>
            <person name="Detter J.C."/>
        </authorList>
    </citation>
    <scope>NUCLEOTIDE SEQUENCE [LARGE SCALE GENOMIC DNA]</scope>
    <source>
        <strain evidence="3">ATCC 700841 / DSM 12885 / JCM 10246 / 7p75a</strain>
    </source>
</reference>
<dbReference type="OrthoDB" id="2374547at2"/>
<dbReference type="Pfam" id="PF08741">
    <property type="entry name" value="YwhD"/>
    <property type="match status" value="1"/>
</dbReference>
<dbReference type="InterPro" id="IPR014852">
    <property type="entry name" value="YwhD"/>
</dbReference>
<dbReference type="Proteomes" id="UP000008915">
    <property type="component" value="Chromosome"/>
</dbReference>
<gene>
    <name evidence="2" type="ordered locus">Tmar_0821</name>
</gene>
<evidence type="ECO:0000256" key="1">
    <source>
        <dbReference type="SAM" id="MobiDB-lite"/>
    </source>
</evidence>
<dbReference type="eggNOG" id="ENOG502Z8XT">
    <property type="taxonomic scope" value="Bacteria"/>
</dbReference>
<reference evidence="3" key="2">
    <citation type="journal article" date="2010" name="Stand. Genomic Sci.">
        <title>Complete genome sequence of Thermaerobacter marianensis type strain (7p75aT).</title>
        <authorList>
            <person name="Han C."/>
            <person name="Gu W."/>
            <person name="Zhang X."/>
            <person name="Lapidus A."/>
            <person name="Nolan M."/>
            <person name="Copeland A."/>
            <person name="Lucas S."/>
            <person name="Glavina Del Rio T."/>
            <person name="Tice H."/>
            <person name="Cheng J."/>
            <person name="Tapia R."/>
            <person name="Goodwin L."/>
            <person name="Pitluck S."/>
            <person name="Pagani I."/>
            <person name="Ivanova N."/>
            <person name="Mavromatis K."/>
            <person name="Mikhailova N."/>
            <person name="Pati A."/>
            <person name="Chen A."/>
            <person name="Palaniappan K."/>
            <person name="Land M."/>
            <person name="Hauser L."/>
            <person name="Chang Y."/>
            <person name="Jeffries C."/>
            <person name="Schneider S."/>
            <person name="Rohde M."/>
            <person name="Goker M."/>
            <person name="Pukall R."/>
            <person name="Woyke T."/>
            <person name="Bristow J."/>
            <person name="Eisen J."/>
            <person name="Markowitz V."/>
            <person name="Hugenholtz P."/>
            <person name="Kyrpides N."/>
            <person name="Klenk H."/>
            <person name="Detter J."/>
        </authorList>
    </citation>
    <scope>NUCLEOTIDE SEQUENCE [LARGE SCALE GENOMIC DNA]</scope>
    <source>
        <strain evidence="3">ATCC 700841 / DSM 12885 / JCM 10246 / 7p75a</strain>
    </source>
</reference>
<feature type="compositionally biased region" description="Pro residues" evidence="1">
    <location>
        <begin position="1"/>
        <end position="12"/>
    </location>
</feature>
<dbReference type="HOGENOM" id="CLU_1155958_0_0_9"/>
<dbReference type="AlphaFoldDB" id="E6SIN0"/>
<accession>E6SIN0</accession>
<evidence type="ECO:0000313" key="2">
    <source>
        <dbReference type="EMBL" id="ADU50936.1"/>
    </source>
</evidence>